<keyword evidence="1" id="KW-0808">Transferase</keyword>
<evidence type="ECO:0000256" key="1">
    <source>
        <dbReference type="ARBA" id="ARBA00022679"/>
    </source>
</evidence>
<gene>
    <name evidence="3" type="primary">fabF_3</name>
    <name evidence="3" type="ORF">Pa4123_45500</name>
</gene>
<dbReference type="InterPro" id="IPR014030">
    <property type="entry name" value="Ketoacyl_synth_N"/>
</dbReference>
<dbReference type="Pfam" id="PF00109">
    <property type="entry name" value="ketoacyl-synt"/>
    <property type="match status" value="1"/>
</dbReference>
<evidence type="ECO:0000259" key="2">
    <source>
        <dbReference type="Pfam" id="PF00109"/>
    </source>
</evidence>
<reference evidence="3" key="1">
    <citation type="submission" date="2022-12" db="EMBL/GenBank/DDBJ databases">
        <title>New Phytohabitans aurantiacus sp. RD004123 nov., an actinomycete isolated from soil.</title>
        <authorList>
            <person name="Triningsih D.W."/>
            <person name="Harunari E."/>
            <person name="Igarashi Y."/>
        </authorList>
    </citation>
    <scope>NUCLEOTIDE SEQUENCE</scope>
    <source>
        <strain evidence="3">RD004123</strain>
    </source>
</reference>
<dbReference type="Proteomes" id="UP001144280">
    <property type="component" value="Unassembled WGS sequence"/>
</dbReference>
<organism evidence="3 4">
    <name type="scientific">Phytohabitans aurantiacus</name>
    <dbReference type="NCBI Taxonomy" id="3016789"/>
    <lineage>
        <taxon>Bacteria</taxon>
        <taxon>Bacillati</taxon>
        <taxon>Actinomycetota</taxon>
        <taxon>Actinomycetes</taxon>
        <taxon>Micromonosporales</taxon>
        <taxon>Micromonosporaceae</taxon>
    </lineage>
</organism>
<dbReference type="PANTHER" id="PTHR11712">
    <property type="entry name" value="POLYKETIDE SYNTHASE-RELATED"/>
    <property type="match status" value="1"/>
</dbReference>
<comment type="caution">
    <text evidence="3">The sequence shown here is derived from an EMBL/GenBank/DDBJ whole genome shotgun (WGS) entry which is preliminary data.</text>
</comment>
<dbReference type="PANTHER" id="PTHR11712:SF336">
    <property type="entry name" value="3-OXOACYL-[ACYL-CARRIER-PROTEIN] SYNTHASE, MITOCHONDRIAL"/>
    <property type="match status" value="1"/>
</dbReference>
<protein>
    <submittedName>
        <fullName evidence="3">3-oxoacyl-ACP synthase</fullName>
    </submittedName>
</protein>
<dbReference type="RefSeq" id="WP_281898820.1">
    <property type="nucleotide sequence ID" value="NZ_BSDI01000022.1"/>
</dbReference>
<dbReference type="InterPro" id="IPR016039">
    <property type="entry name" value="Thiolase-like"/>
</dbReference>
<evidence type="ECO:0000313" key="4">
    <source>
        <dbReference type="Proteomes" id="UP001144280"/>
    </source>
</evidence>
<dbReference type="InterPro" id="IPR000794">
    <property type="entry name" value="Beta-ketoacyl_synthase"/>
</dbReference>
<proteinExistence type="predicted"/>
<dbReference type="SUPFAM" id="SSF53901">
    <property type="entry name" value="Thiolase-like"/>
    <property type="match status" value="2"/>
</dbReference>
<name>A0ABQ5QYA6_9ACTN</name>
<evidence type="ECO:0000313" key="3">
    <source>
        <dbReference type="EMBL" id="GLH99275.1"/>
    </source>
</evidence>
<sequence length="383" mass="39407">MTLTLSAWSALSPYGLGREAFTAGVRAGRSGVAVLDREAYPGPFDRAGLVPDFTAAGHLGRKGTRSMDRVSALAVVLVRQLLEEIGADAVADSDEVGLVLGTGSGSVQSIMDFTAASFTGQKPYHVDPALFPNAVMNRPAGQCAIWHRIRGPNATVAGGAATGLLALSYAARLLRGGHCRRALVGAVEEYSVQRAWLEWHARAAGVDAGDADQVPLAEGGALLLMEAPDEARRAGRSPVATVLATRFMAFDEPDQAHAVLANCVTAALRSAGVAPEEVEVVVPLGAEGELGRQEERATAGALGGTAPRVLRCRPLLGDASAASAAFQIAVLLATARPYGPRDTGIGLVTTVDPHGVVGCALLRTAPGPAERAPTSRASGSRDG</sequence>
<keyword evidence="4" id="KW-1185">Reference proteome</keyword>
<dbReference type="Gene3D" id="3.40.47.10">
    <property type="match status" value="1"/>
</dbReference>
<accession>A0ABQ5QYA6</accession>
<dbReference type="EMBL" id="BSDI01000022">
    <property type="protein sequence ID" value="GLH99275.1"/>
    <property type="molecule type" value="Genomic_DNA"/>
</dbReference>
<feature type="domain" description="Beta-ketoacyl synthase-like N-terminal" evidence="2">
    <location>
        <begin position="9"/>
        <end position="227"/>
    </location>
</feature>